<evidence type="ECO:0000313" key="1">
    <source>
        <dbReference type="EMBL" id="KAJ8889311.1"/>
    </source>
</evidence>
<evidence type="ECO:0000313" key="2">
    <source>
        <dbReference type="Proteomes" id="UP001159363"/>
    </source>
</evidence>
<comment type="caution">
    <text evidence="1">The sequence shown here is derived from an EMBL/GenBank/DDBJ whole genome shotgun (WGS) entry which is preliminary data.</text>
</comment>
<proteinExistence type="predicted"/>
<gene>
    <name evidence="1" type="ORF">PR048_008810</name>
</gene>
<sequence>MLFYMNDGFPGVSGCIDCTPIGIRSPGDQFAELYRNRKGLYVSQCSAMIVVSDPNLQILYIVTRWPAVLTTRVFATTAGR</sequence>
<reference evidence="1 2" key="1">
    <citation type="submission" date="2023-02" db="EMBL/GenBank/DDBJ databases">
        <title>LHISI_Scaffold_Assembly.</title>
        <authorList>
            <person name="Stuart O.P."/>
            <person name="Cleave R."/>
            <person name="Magrath M.J.L."/>
            <person name="Mikheyev A.S."/>
        </authorList>
    </citation>
    <scope>NUCLEOTIDE SEQUENCE [LARGE SCALE GENOMIC DNA]</scope>
    <source>
        <strain evidence="1">Daus_M_001</strain>
        <tissue evidence="1">Leg muscle</tissue>
    </source>
</reference>
<accession>A0ABQ9HYZ9</accession>
<organism evidence="1 2">
    <name type="scientific">Dryococelus australis</name>
    <dbReference type="NCBI Taxonomy" id="614101"/>
    <lineage>
        <taxon>Eukaryota</taxon>
        <taxon>Metazoa</taxon>
        <taxon>Ecdysozoa</taxon>
        <taxon>Arthropoda</taxon>
        <taxon>Hexapoda</taxon>
        <taxon>Insecta</taxon>
        <taxon>Pterygota</taxon>
        <taxon>Neoptera</taxon>
        <taxon>Polyneoptera</taxon>
        <taxon>Phasmatodea</taxon>
        <taxon>Verophasmatodea</taxon>
        <taxon>Anareolatae</taxon>
        <taxon>Phasmatidae</taxon>
        <taxon>Eurycanthinae</taxon>
        <taxon>Dryococelus</taxon>
    </lineage>
</organism>
<keyword evidence="2" id="KW-1185">Reference proteome</keyword>
<name>A0ABQ9HYZ9_9NEOP</name>
<protein>
    <submittedName>
        <fullName evidence="1">Uncharacterized protein</fullName>
    </submittedName>
</protein>
<dbReference type="EMBL" id="JARBHB010000003">
    <property type="protein sequence ID" value="KAJ8889311.1"/>
    <property type="molecule type" value="Genomic_DNA"/>
</dbReference>
<dbReference type="Proteomes" id="UP001159363">
    <property type="component" value="Chromosome 3"/>
</dbReference>